<dbReference type="OrthoDB" id="9795573at2"/>
<evidence type="ECO:0000256" key="1">
    <source>
        <dbReference type="ARBA" id="ARBA00008857"/>
    </source>
</evidence>
<dbReference type="Gene3D" id="1.10.443.10">
    <property type="entry name" value="Intergrase catalytic core"/>
    <property type="match status" value="1"/>
</dbReference>
<dbReference type="InterPro" id="IPR011010">
    <property type="entry name" value="DNA_brk_join_enz"/>
</dbReference>
<keyword evidence="4" id="KW-0233">DNA recombination</keyword>
<evidence type="ECO:0000256" key="3">
    <source>
        <dbReference type="ARBA" id="ARBA00023125"/>
    </source>
</evidence>
<dbReference type="AlphaFoldDB" id="A0A426QL33"/>
<dbReference type="PROSITE" id="PS51898">
    <property type="entry name" value="TYR_RECOMBINASE"/>
    <property type="match status" value="1"/>
</dbReference>
<protein>
    <submittedName>
        <fullName evidence="8">DUF4102 domain-containing protein</fullName>
    </submittedName>
</protein>
<accession>A0A426QL33</accession>
<dbReference type="InterPro" id="IPR010998">
    <property type="entry name" value="Integrase_recombinase_N"/>
</dbReference>
<dbReference type="Pfam" id="PF13356">
    <property type="entry name" value="Arm-DNA-bind_3"/>
    <property type="match status" value="1"/>
</dbReference>
<dbReference type="GO" id="GO:0006310">
    <property type="term" value="P:DNA recombination"/>
    <property type="evidence" value="ECO:0007669"/>
    <property type="project" value="UniProtKB-KW"/>
</dbReference>
<name>A0A426QL33_9GAMM</name>
<dbReference type="Gene3D" id="3.30.160.390">
    <property type="entry name" value="Integrase, DNA-binding domain"/>
    <property type="match status" value="1"/>
</dbReference>
<evidence type="ECO:0000256" key="2">
    <source>
        <dbReference type="ARBA" id="ARBA00022908"/>
    </source>
</evidence>
<keyword evidence="2" id="KW-0229">DNA integration</keyword>
<feature type="domain" description="Core-binding (CB)" evidence="7">
    <location>
        <begin position="107"/>
        <end position="186"/>
    </location>
</feature>
<evidence type="ECO:0000256" key="5">
    <source>
        <dbReference type="PROSITE-ProRule" id="PRU01248"/>
    </source>
</evidence>
<keyword evidence="3 5" id="KW-0238">DNA-binding</keyword>
<dbReference type="Gene3D" id="1.10.150.130">
    <property type="match status" value="1"/>
</dbReference>
<gene>
    <name evidence="8" type="ORF">D6C00_11185</name>
</gene>
<dbReference type="RefSeq" id="WP_125181789.1">
    <property type="nucleotide sequence ID" value="NZ_QZMU01000001.1"/>
</dbReference>
<comment type="similarity">
    <text evidence="1">Belongs to the 'phage' integrase family.</text>
</comment>
<proteinExistence type="inferred from homology"/>
<dbReference type="InterPro" id="IPR025166">
    <property type="entry name" value="Integrase_DNA_bind_dom"/>
</dbReference>
<dbReference type="PROSITE" id="PS51900">
    <property type="entry name" value="CB"/>
    <property type="match status" value="1"/>
</dbReference>
<dbReference type="InterPro" id="IPR050808">
    <property type="entry name" value="Phage_Integrase"/>
</dbReference>
<dbReference type="InterPro" id="IPR002104">
    <property type="entry name" value="Integrase_catalytic"/>
</dbReference>
<sequence length="424" mass="48358">MSTNKPNQSVGKRLTKRIVDSLPAPETGQVFVRDTELKGFAIRLTPGGTKTFVVEKRVNGKVRRIKVARYPEMTVEQARRAAQTLLGEIAGGDDPIKKKRQAQFDGITLHEAFKAFRQARSHLKPKTLYDYQRVMEIAFSDWQSRPIRVISKDMVAKRFQQLTENNGPGYANLAMRTLRAVLNFARDNYEDDDGQPILADNPVNRLTRTRVWHPSKRRQTIIRPHQLAAWYQAVQRLKNEQHTRQGDTVADYLMTILFTGLRRSEAANLRWSDVDLEHRTLTIRDTKNRHPLTLPLTNQLHELLSDRKAEAQTDYVFPGQGHPGAIVEPRVGVRWVAQESGVQFTLHDLRRTFITCATGLGIHIYLIKRLVNHKLSNDVTEGYTIHDTEHLREPAQTIADYLAKACGMLPSAEIIPLDAKEIAQ</sequence>
<feature type="domain" description="Tyr recombinase" evidence="6">
    <location>
        <begin position="217"/>
        <end position="396"/>
    </location>
</feature>
<evidence type="ECO:0000259" key="6">
    <source>
        <dbReference type="PROSITE" id="PS51898"/>
    </source>
</evidence>
<dbReference type="GO" id="GO:0003677">
    <property type="term" value="F:DNA binding"/>
    <property type="evidence" value="ECO:0007669"/>
    <property type="project" value="UniProtKB-UniRule"/>
</dbReference>
<dbReference type="Proteomes" id="UP000287798">
    <property type="component" value="Unassembled WGS sequence"/>
</dbReference>
<comment type="caution">
    <text evidence="8">The sequence shown here is derived from an EMBL/GenBank/DDBJ whole genome shotgun (WGS) entry which is preliminary data.</text>
</comment>
<dbReference type="InterPro" id="IPR038488">
    <property type="entry name" value="Integrase_DNA-bd_sf"/>
</dbReference>
<organism evidence="8 9">
    <name type="scientific">Thiohalobacter thiocyanaticus</name>
    <dbReference type="NCBI Taxonomy" id="585455"/>
    <lineage>
        <taxon>Bacteria</taxon>
        <taxon>Pseudomonadati</taxon>
        <taxon>Pseudomonadota</taxon>
        <taxon>Gammaproteobacteria</taxon>
        <taxon>Thiohalobacterales</taxon>
        <taxon>Thiohalobacteraceae</taxon>
        <taxon>Thiohalobacter</taxon>
    </lineage>
</organism>
<dbReference type="EMBL" id="QZMU01000001">
    <property type="protein sequence ID" value="RRQ22449.1"/>
    <property type="molecule type" value="Genomic_DNA"/>
</dbReference>
<dbReference type="PANTHER" id="PTHR30629:SF2">
    <property type="entry name" value="PROPHAGE INTEGRASE INTS-RELATED"/>
    <property type="match status" value="1"/>
</dbReference>
<dbReference type="InterPro" id="IPR044068">
    <property type="entry name" value="CB"/>
</dbReference>
<dbReference type="PANTHER" id="PTHR30629">
    <property type="entry name" value="PROPHAGE INTEGRASE"/>
    <property type="match status" value="1"/>
</dbReference>
<evidence type="ECO:0000256" key="4">
    <source>
        <dbReference type="ARBA" id="ARBA00023172"/>
    </source>
</evidence>
<evidence type="ECO:0000313" key="9">
    <source>
        <dbReference type="Proteomes" id="UP000287798"/>
    </source>
</evidence>
<keyword evidence="9" id="KW-1185">Reference proteome</keyword>
<dbReference type="InterPro" id="IPR013762">
    <property type="entry name" value="Integrase-like_cat_sf"/>
</dbReference>
<evidence type="ECO:0000313" key="8">
    <source>
        <dbReference type="EMBL" id="RRQ22449.1"/>
    </source>
</evidence>
<dbReference type="GO" id="GO:0015074">
    <property type="term" value="P:DNA integration"/>
    <property type="evidence" value="ECO:0007669"/>
    <property type="project" value="UniProtKB-KW"/>
</dbReference>
<evidence type="ECO:0000259" key="7">
    <source>
        <dbReference type="PROSITE" id="PS51900"/>
    </source>
</evidence>
<dbReference type="SUPFAM" id="SSF56349">
    <property type="entry name" value="DNA breaking-rejoining enzymes"/>
    <property type="match status" value="1"/>
</dbReference>
<reference evidence="8 9" key="1">
    <citation type="journal article" date="2010" name="Int. J. Syst. Evol. Microbiol.">
        <title>Thiohalobacter thiocyanaticus gen. nov., sp. nov., a moderately halophilic, sulfur-oxidizing gammaproteobacterium from hypersaline lakes, that utilizes thiocyanate.</title>
        <authorList>
            <person name="Sorokin D.Y."/>
            <person name="Kovaleva O.L."/>
            <person name="Tourova T.P."/>
            <person name="Muyzer G."/>
        </authorList>
    </citation>
    <scope>NUCLEOTIDE SEQUENCE [LARGE SCALE GENOMIC DNA]</scope>
    <source>
        <strain evidence="8 9">Hrh1</strain>
    </source>
</reference>
<dbReference type="Pfam" id="PF00589">
    <property type="entry name" value="Phage_integrase"/>
    <property type="match status" value="1"/>
</dbReference>